<evidence type="ECO:0000313" key="2">
    <source>
        <dbReference type="EMBL" id="SFK74374.1"/>
    </source>
</evidence>
<feature type="chain" id="PRO_5046217429" evidence="1">
    <location>
        <begin position="29"/>
        <end position="132"/>
    </location>
</feature>
<proteinExistence type="predicted"/>
<sequence length="132" mass="14893">MGKLKFATGMSGPALLIWGAAMSLSVWAGDAVSADLAVATSDYYRGGVCYNFNLKHPEELHSEISVRVRDYFEEANTVVVSAQQSSIVQLRFDWALETRDWCGVAIGYMKDAVWDDEAVNRCLCFREYMREY</sequence>
<reference evidence="2 3" key="1">
    <citation type="submission" date="2016-10" db="EMBL/GenBank/DDBJ databases">
        <authorList>
            <person name="Varghese N."/>
            <person name="Submissions S."/>
        </authorList>
    </citation>
    <scope>NUCLEOTIDE SEQUENCE [LARGE SCALE GENOMIC DNA]</scope>
    <source>
        <strain evidence="2 3">DSM 16392</strain>
    </source>
</reference>
<keyword evidence="3" id="KW-1185">Reference proteome</keyword>
<comment type="caution">
    <text evidence="2">The sequence shown here is derived from an EMBL/GenBank/DDBJ whole genome shotgun (WGS) entry which is preliminary data.</text>
</comment>
<gene>
    <name evidence="2" type="ORF">SAMN04488518_108272</name>
</gene>
<protein>
    <submittedName>
        <fullName evidence="2">Uncharacterized protein</fullName>
    </submittedName>
</protein>
<name>A0A1I4BZY0_9HYPH</name>
<dbReference type="EMBL" id="FOSK01000008">
    <property type="protein sequence ID" value="SFK74374.1"/>
    <property type="molecule type" value="Genomic_DNA"/>
</dbReference>
<feature type="signal peptide" evidence="1">
    <location>
        <begin position="1"/>
        <end position="28"/>
    </location>
</feature>
<dbReference type="PROSITE" id="PS00430">
    <property type="entry name" value="TONB_DEPENDENT_REC_1"/>
    <property type="match status" value="1"/>
</dbReference>
<evidence type="ECO:0000256" key="1">
    <source>
        <dbReference type="SAM" id="SignalP"/>
    </source>
</evidence>
<accession>A0A1I4BZY0</accession>
<dbReference type="RefSeq" id="WP_093521124.1">
    <property type="nucleotide sequence ID" value="NZ_FOSK01000008.1"/>
</dbReference>
<dbReference type="InterPro" id="IPR010916">
    <property type="entry name" value="TonB_box_CS"/>
</dbReference>
<organism evidence="2 3">
    <name type="scientific">Pseudovibrio ascidiaceicola</name>
    <dbReference type="NCBI Taxonomy" id="285279"/>
    <lineage>
        <taxon>Bacteria</taxon>
        <taxon>Pseudomonadati</taxon>
        <taxon>Pseudomonadota</taxon>
        <taxon>Alphaproteobacteria</taxon>
        <taxon>Hyphomicrobiales</taxon>
        <taxon>Stappiaceae</taxon>
        <taxon>Pseudovibrio</taxon>
    </lineage>
</organism>
<dbReference type="Proteomes" id="UP000199598">
    <property type="component" value="Unassembled WGS sequence"/>
</dbReference>
<evidence type="ECO:0000313" key="3">
    <source>
        <dbReference type="Proteomes" id="UP000199598"/>
    </source>
</evidence>
<keyword evidence="1" id="KW-0732">Signal</keyword>